<gene>
    <name evidence="1" type="ORF">KAOT1_02336</name>
</gene>
<dbReference type="NCBIfam" id="NF047593">
    <property type="entry name" value="IS66_ISAeme5_TnpA"/>
    <property type="match status" value="1"/>
</dbReference>
<dbReference type="HOGENOM" id="CLU_2117773_0_0_10"/>
<reference evidence="1 2" key="1">
    <citation type="journal article" date="2011" name="J. Bacteriol.">
        <title>Genome sequence of the algicidal bacterium Kordia algicida OT-1.</title>
        <authorList>
            <person name="Lee H.S."/>
            <person name="Kang S.G."/>
            <person name="Kwon K.K."/>
            <person name="Lee J.H."/>
            <person name="Kim S.J."/>
        </authorList>
    </citation>
    <scope>NUCLEOTIDE SEQUENCE [LARGE SCALE GENOMIC DNA]</scope>
    <source>
        <strain evidence="1 2">OT-1</strain>
    </source>
</reference>
<organism evidence="1 2">
    <name type="scientific">Kordia algicida OT-1</name>
    <dbReference type="NCBI Taxonomy" id="391587"/>
    <lineage>
        <taxon>Bacteria</taxon>
        <taxon>Pseudomonadati</taxon>
        <taxon>Bacteroidota</taxon>
        <taxon>Flavobacteriia</taxon>
        <taxon>Flavobacteriales</taxon>
        <taxon>Flavobacteriaceae</taxon>
        <taxon>Kordia</taxon>
    </lineage>
</organism>
<keyword evidence="2" id="KW-1185">Reference proteome</keyword>
<proteinExistence type="predicted"/>
<evidence type="ECO:0000313" key="1">
    <source>
        <dbReference type="EMBL" id="EDP94196.1"/>
    </source>
</evidence>
<name>A9EDY5_9FLAO</name>
<protein>
    <recommendedName>
        <fullName evidence="3">Transposase</fullName>
    </recommendedName>
</protein>
<evidence type="ECO:0008006" key="3">
    <source>
        <dbReference type="Google" id="ProtNLM"/>
    </source>
</evidence>
<sequence length="114" mass="12986">MIEKELKKQEMYAFITACLSSGEKPYSYCKRHEMNYGAYRYWLAKYKLDQSIATSKKEDSLSKASNFISLEVISESSISSPIEIQYPNGVSLRLNSAIATNELRNLINILSCLD</sequence>
<dbReference type="RefSeq" id="WP_007093041.1">
    <property type="nucleotide sequence ID" value="NZ_CP142125.1"/>
</dbReference>
<accession>A9EDY5</accession>
<dbReference type="AlphaFoldDB" id="A9EDY5"/>
<dbReference type="EMBL" id="ABIB01000025">
    <property type="protein sequence ID" value="EDP94196.1"/>
    <property type="molecule type" value="Genomic_DNA"/>
</dbReference>
<dbReference type="Proteomes" id="UP000002945">
    <property type="component" value="Unassembled WGS sequence"/>
</dbReference>
<evidence type="ECO:0000313" key="2">
    <source>
        <dbReference type="Proteomes" id="UP000002945"/>
    </source>
</evidence>
<comment type="caution">
    <text evidence="1">The sequence shown here is derived from an EMBL/GenBank/DDBJ whole genome shotgun (WGS) entry which is preliminary data.</text>
</comment>
<dbReference type="STRING" id="391587.KAOT1_02336"/>